<dbReference type="PROSITE" id="PS50263">
    <property type="entry name" value="CN_HYDROLASE"/>
    <property type="match status" value="1"/>
</dbReference>
<dbReference type="GO" id="GO:0005886">
    <property type="term" value="C:plasma membrane"/>
    <property type="evidence" value="ECO:0007669"/>
    <property type="project" value="UniProtKB-SubCell"/>
</dbReference>
<dbReference type="InterPro" id="IPR004563">
    <property type="entry name" value="Apolipo_AcylTrfase"/>
</dbReference>
<evidence type="ECO:0000256" key="9">
    <source>
        <dbReference type="SAM" id="Phobius"/>
    </source>
</evidence>
<keyword evidence="11" id="KW-0449">Lipoprotein</keyword>
<accession>A0A7J9UVQ7</accession>
<reference evidence="11 12" key="1">
    <citation type="submission" date="2019-10" db="EMBL/GenBank/DDBJ databases">
        <title>Georgenia wutianyii sp. nov. and Georgenia yuyongxinii sp. nov. isolated from plateau pika (Ochotona curzoniae) in the Qinghai-Tibet plateau of China.</title>
        <authorList>
            <person name="Tian Z."/>
        </authorList>
    </citation>
    <scope>NUCLEOTIDE SEQUENCE [LARGE SCALE GENOMIC DNA]</scope>
    <source>
        <strain evidence="11 12">JCM 15130</strain>
    </source>
</reference>
<proteinExistence type="inferred from homology"/>
<comment type="caution">
    <text evidence="11">The sequence shown here is derived from an EMBL/GenBank/DDBJ whole genome shotgun (WGS) entry which is preliminary data.</text>
</comment>
<dbReference type="Pfam" id="PF00795">
    <property type="entry name" value="CN_hydrolase"/>
    <property type="match status" value="1"/>
</dbReference>
<name>A0A7J9UVQ7_9MICO</name>
<protein>
    <submittedName>
        <fullName evidence="11">Apolipoprotein N-acyltransferase</fullName>
    </submittedName>
</protein>
<feature type="non-terminal residue" evidence="11">
    <location>
        <position position="1"/>
    </location>
</feature>
<dbReference type="AlphaFoldDB" id="A0A7J9UVQ7"/>
<dbReference type="Proteomes" id="UP000429644">
    <property type="component" value="Unassembled WGS sequence"/>
</dbReference>
<feature type="transmembrane region" description="Helical" evidence="9">
    <location>
        <begin position="72"/>
        <end position="92"/>
    </location>
</feature>
<dbReference type="PANTHER" id="PTHR38686:SF1">
    <property type="entry name" value="APOLIPOPROTEIN N-ACYLTRANSFERASE"/>
    <property type="match status" value="1"/>
</dbReference>
<dbReference type="InterPro" id="IPR045378">
    <property type="entry name" value="LNT_N"/>
</dbReference>
<dbReference type="InterPro" id="IPR003010">
    <property type="entry name" value="C-N_Hydrolase"/>
</dbReference>
<dbReference type="Pfam" id="PF20154">
    <property type="entry name" value="LNT_N"/>
    <property type="match status" value="1"/>
</dbReference>
<keyword evidence="6 9" id="KW-0472">Membrane</keyword>
<keyword evidence="2" id="KW-1003">Cell membrane</keyword>
<dbReference type="GO" id="GO:0042158">
    <property type="term" value="P:lipoprotein biosynthetic process"/>
    <property type="evidence" value="ECO:0007669"/>
    <property type="project" value="InterPro"/>
</dbReference>
<dbReference type="PANTHER" id="PTHR38686">
    <property type="entry name" value="APOLIPOPROTEIN N-ACYLTRANSFERASE"/>
    <property type="match status" value="1"/>
</dbReference>
<evidence type="ECO:0000313" key="12">
    <source>
        <dbReference type="Proteomes" id="UP000429644"/>
    </source>
</evidence>
<evidence type="ECO:0000256" key="3">
    <source>
        <dbReference type="ARBA" id="ARBA00022679"/>
    </source>
</evidence>
<evidence type="ECO:0000256" key="4">
    <source>
        <dbReference type="ARBA" id="ARBA00022692"/>
    </source>
</evidence>
<feature type="transmembrane region" description="Helical" evidence="9">
    <location>
        <begin position="474"/>
        <end position="498"/>
    </location>
</feature>
<gene>
    <name evidence="11" type="primary">lnt</name>
    <name evidence="11" type="ORF">GB882_08415</name>
</gene>
<evidence type="ECO:0000256" key="8">
    <source>
        <dbReference type="SAM" id="MobiDB-lite"/>
    </source>
</evidence>
<organism evidence="11 12">
    <name type="scientific">Georgenia ruanii</name>
    <dbReference type="NCBI Taxonomy" id="348442"/>
    <lineage>
        <taxon>Bacteria</taxon>
        <taxon>Bacillati</taxon>
        <taxon>Actinomycetota</taxon>
        <taxon>Actinomycetes</taxon>
        <taxon>Micrococcales</taxon>
        <taxon>Bogoriellaceae</taxon>
        <taxon>Georgenia</taxon>
    </lineage>
</organism>
<feature type="transmembrane region" description="Helical" evidence="9">
    <location>
        <begin position="19"/>
        <end position="35"/>
    </location>
</feature>
<dbReference type="EMBL" id="WHPD01001817">
    <property type="protein sequence ID" value="MPV88688.1"/>
    <property type="molecule type" value="Genomic_DNA"/>
</dbReference>
<feature type="region of interest" description="Disordered" evidence="8">
    <location>
        <begin position="509"/>
        <end position="537"/>
    </location>
</feature>
<keyword evidence="7 11" id="KW-0012">Acyltransferase</keyword>
<dbReference type="CDD" id="cd07571">
    <property type="entry name" value="ALP_N-acyl_transferase"/>
    <property type="match status" value="1"/>
</dbReference>
<keyword evidence="5 9" id="KW-1133">Transmembrane helix</keyword>
<keyword evidence="3 11" id="KW-0808">Transferase</keyword>
<evidence type="ECO:0000256" key="6">
    <source>
        <dbReference type="ARBA" id="ARBA00023136"/>
    </source>
</evidence>
<feature type="transmembrane region" description="Helical" evidence="9">
    <location>
        <begin position="146"/>
        <end position="171"/>
    </location>
</feature>
<evidence type="ECO:0000313" key="11">
    <source>
        <dbReference type="EMBL" id="MPV88688.1"/>
    </source>
</evidence>
<feature type="compositionally biased region" description="Low complexity" evidence="8">
    <location>
        <begin position="509"/>
        <end position="520"/>
    </location>
</feature>
<evidence type="ECO:0000256" key="2">
    <source>
        <dbReference type="ARBA" id="ARBA00022475"/>
    </source>
</evidence>
<keyword evidence="4 9" id="KW-0812">Transmembrane</keyword>
<dbReference type="InterPro" id="IPR036526">
    <property type="entry name" value="C-N_Hydrolase_sf"/>
</dbReference>
<sequence length="537" mass="56429">VLLAGAGGLATETAFPDTSWWPMAYLGVALLLLALRRDSARWAFVVGTVWGLGFFLPHLWWANEAVGEPIGWLALSVAEAAAIGCFGAAWVWARRAGWLRDRPWLQVLVVAVLWVAVEQVRGRWPFGGFPWGLLAFSQTDAPLLRLAPVGGTPLVSAVVVVVGALLAIVLAEARRLRVGTASAAFVGVVAVTFAPWLVPLGVRPEAGTLRVGAVQGDVPTRGAEAMSQAEAVAANHAAGTEALLDKVAPGELDLVLWPESASDIDPRTHAGIGAAVDGAARAVGAPVLLGTQRFLPDVRYNDYILWEPGRGSAVSYTKQHPVPFGEYIPYRDFFRRITAAVDLVGTDMAPGTGTALVPVEIARLGRTVPITTAICFEVAYDDLIRDSVRAGGELIVIPTNNASFGHTQESTQQLAMSRFRAVEHGRAVVQVSTVGVSGIISPNGVVRQSTGLWTPAQMIDTLPLRTSLTLADRLGAWPALAASVLAVLAVAAGLATWLRERRGVRAAAGRTGAGRAAAGRAGAGRAGAGRVPARGRR</sequence>
<feature type="transmembrane region" description="Helical" evidence="9">
    <location>
        <begin position="178"/>
        <end position="198"/>
    </location>
</feature>
<feature type="domain" description="CN hydrolase" evidence="10">
    <location>
        <begin position="209"/>
        <end position="470"/>
    </location>
</feature>
<feature type="transmembrane region" description="Helical" evidence="9">
    <location>
        <begin position="104"/>
        <end position="126"/>
    </location>
</feature>
<evidence type="ECO:0000259" key="10">
    <source>
        <dbReference type="PROSITE" id="PS50263"/>
    </source>
</evidence>
<feature type="transmembrane region" description="Helical" evidence="9">
    <location>
        <begin position="42"/>
        <end position="60"/>
    </location>
</feature>
<dbReference type="NCBIfam" id="TIGR00546">
    <property type="entry name" value="lnt"/>
    <property type="match status" value="1"/>
</dbReference>
<evidence type="ECO:0000256" key="5">
    <source>
        <dbReference type="ARBA" id="ARBA00022989"/>
    </source>
</evidence>
<dbReference type="HAMAP" id="MF_01148">
    <property type="entry name" value="Lnt"/>
    <property type="match status" value="1"/>
</dbReference>
<dbReference type="SUPFAM" id="SSF56317">
    <property type="entry name" value="Carbon-nitrogen hydrolase"/>
    <property type="match status" value="1"/>
</dbReference>
<comment type="subcellular location">
    <subcellularLocation>
        <location evidence="1">Cell membrane</location>
        <topology evidence="1">Multi-pass membrane protein</topology>
    </subcellularLocation>
</comment>
<dbReference type="Gene3D" id="3.60.110.10">
    <property type="entry name" value="Carbon-nitrogen hydrolase"/>
    <property type="match status" value="1"/>
</dbReference>
<dbReference type="UniPathway" id="UPA00666"/>
<evidence type="ECO:0000256" key="7">
    <source>
        <dbReference type="ARBA" id="ARBA00023315"/>
    </source>
</evidence>
<evidence type="ECO:0000256" key="1">
    <source>
        <dbReference type="ARBA" id="ARBA00004651"/>
    </source>
</evidence>
<feature type="compositionally biased region" description="Low complexity" evidence="8">
    <location>
        <begin position="528"/>
        <end position="537"/>
    </location>
</feature>
<dbReference type="GO" id="GO:0016410">
    <property type="term" value="F:N-acyltransferase activity"/>
    <property type="evidence" value="ECO:0007669"/>
    <property type="project" value="InterPro"/>
</dbReference>
<keyword evidence="12" id="KW-1185">Reference proteome</keyword>